<protein>
    <submittedName>
        <fullName evidence="1">Uncharacterized protein</fullName>
    </submittedName>
</protein>
<comment type="caution">
    <text evidence="1">The sequence shown here is derived from an EMBL/GenBank/DDBJ whole genome shotgun (WGS) entry which is preliminary data.</text>
</comment>
<organism evidence="1 2">
    <name type="scientific">Zalaria obscura</name>
    <dbReference type="NCBI Taxonomy" id="2024903"/>
    <lineage>
        <taxon>Eukaryota</taxon>
        <taxon>Fungi</taxon>
        <taxon>Dikarya</taxon>
        <taxon>Ascomycota</taxon>
        <taxon>Pezizomycotina</taxon>
        <taxon>Dothideomycetes</taxon>
        <taxon>Dothideomycetidae</taxon>
        <taxon>Dothideales</taxon>
        <taxon>Zalariaceae</taxon>
        <taxon>Zalaria</taxon>
    </lineage>
</organism>
<name>A0ACC3SER5_9PEZI</name>
<reference evidence="1" key="1">
    <citation type="submission" date="2024-02" db="EMBL/GenBank/DDBJ databases">
        <title>Metagenome Assembled Genome of Zalaria obscura JY119.</title>
        <authorList>
            <person name="Vighnesh L."/>
            <person name="Jagadeeshwari U."/>
            <person name="Venkata Ramana C."/>
            <person name="Sasikala C."/>
        </authorList>
    </citation>
    <scope>NUCLEOTIDE SEQUENCE</scope>
    <source>
        <strain evidence="1">JY119</strain>
    </source>
</reference>
<evidence type="ECO:0000313" key="1">
    <source>
        <dbReference type="EMBL" id="KAK8211341.1"/>
    </source>
</evidence>
<keyword evidence="2" id="KW-1185">Reference proteome</keyword>
<proteinExistence type="predicted"/>
<dbReference type="EMBL" id="JAMKPW020000014">
    <property type="protein sequence ID" value="KAK8211341.1"/>
    <property type="molecule type" value="Genomic_DNA"/>
</dbReference>
<gene>
    <name evidence="1" type="ORF">M8818_003308</name>
</gene>
<sequence length="165" mass="18366">MYANQHRVPGEAHLVSHDGTRTPNWTKACLHLASDVVDAFIRLEIPVVLAVESKFVQQPDRHQIGRRLGRVLKVLDMAVQISSACMWCWVHEMLFVIVTAVRRSSQPATSSQLAYNSRVLSAPMQADVENHTNKSLASNGDLMTIIDGNRMTGSVIQKVHITPSR</sequence>
<evidence type="ECO:0000313" key="2">
    <source>
        <dbReference type="Proteomes" id="UP001320706"/>
    </source>
</evidence>
<dbReference type="Proteomes" id="UP001320706">
    <property type="component" value="Unassembled WGS sequence"/>
</dbReference>
<accession>A0ACC3SER5</accession>